<name>A0A183I2K2_9BILA</name>
<evidence type="ECO:0000256" key="1">
    <source>
        <dbReference type="ARBA" id="ARBA00023242"/>
    </source>
</evidence>
<feature type="region of interest" description="Disordered" evidence="2">
    <location>
        <begin position="53"/>
        <end position="74"/>
    </location>
</feature>
<dbReference type="InterPro" id="IPR032453">
    <property type="entry name" value="PKNOX/Meis_N"/>
</dbReference>
<feature type="compositionally biased region" description="Low complexity" evidence="2">
    <location>
        <begin position="58"/>
        <end position="74"/>
    </location>
</feature>
<proteinExistence type="predicted"/>
<evidence type="ECO:0000313" key="6">
    <source>
        <dbReference type="WBParaSite" id="OFLC_0001396501-mRNA-1"/>
    </source>
</evidence>
<dbReference type="WBParaSite" id="OFLC_0001396501-mRNA-1">
    <property type="protein sequence ID" value="OFLC_0001396501-mRNA-1"/>
    <property type="gene ID" value="OFLC_0001396501"/>
</dbReference>
<keyword evidence="1" id="KW-0539">Nucleus</keyword>
<organism evidence="6">
    <name type="scientific">Onchocerca flexuosa</name>
    <dbReference type="NCBI Taxonomy" id="387005"/>
    <lineage>
        <taxon>Eukaryota</taxon>
        <taxon>Metazoa</taxon>
        <taxon>Ecdysozoa</taxon>
        <taxon>Nematoda</taxon>
        <taxon>Chromadorea</taxon>
        <taxon>Rhabditida</taxon>
        <taxon>Spirurina</taxon>
        <taxon>Spiruromorpha</taxon>
        <taxon>Filarioidea</taxon>
        <taxon>Onchocercidae</taxon>
        <taxon>Onchocerca</taxon>
    </lineage>
</organism>
<evidence type="ECO:0000259" key="3">
    <source>
        <dbReference type="Pfam" id="PF16493"/>
    </source>
</evidence>
<keyword evidence="5" id="KW-1185">Reference proteome</keyword>
<sequence>MGAYPPVATAPPTMLTDPLNERMKRDKEAIYNHPLFPLLSCLFEKCELATCTPRDQNSTATSSSTSTSSTNDVCSSASFKDDLADFAKMVQSEKPYYVPNPEVDTLVCFIFVSKLINISEIETK</sequence>
<evidence type="ECO:0000256" key="2">
    <source>
        <dbReference type="SAM" id="MobiDB-lite"/>
    </source>
</evidence>
<protein>
    <submittedName>
        <fullName evidence="6">Meis_PKNOX_N domain-containing protein</fullName>
    </submittedName>
</protein>
<dbReference type="EMBL" id="UZAJ01040502">
    <property type="protein sequence ID" value="VDP15140.1"/>
    <property type="molecule type" value="Genomic_DNA"/>
</dbReference>
<gene>
    <name evidence="4" type="ORF">OFLC_LOCUS13964</name>
</gene>
<dbReference type="AlphaFoldDB" id="A0A183I2K2"/>
<feature type="domain" description="MEIS N-terminal" evidence="3">
    <location>
        <begin position="23"/>
        <end position="108"/>
    </location>
</feature>
<reference evidence="4 5" key="2">
    <citation type="submission" date="2018-11" db="EMBL/GenBank/DDBJ databases">
        <authorList>
            <consortium name="Pathogen Informatics"/>
        </authorList>
    </citation>
    <scope>NUCLEOTIDE SEQUENCE [LARGE SCALE GENOMIC DNA]</scope>
</reference>
<dbReference type="STRING" id="387005.A0A183I2K2"/>
<dbReference type="Pfam" id="PF16493">
    <property type="entry name" value="Meis_PKNOX_N"/>
    <property type="match status" value="1"/>
</dbReference>
<evidence type="ECO:0000313" key="4">
    <source>
        <dbReference type="EMBL" id="VDP15140.1"/>
    </source>
</evidence>
<accession>A0A183I2K2</accession>
<evidence type="ECO:0000313" key="5">
    <source>
        <dbReference type="Proteomes" id="UP000267606"/>
    </source>
</evidence>
<dbReference type="Proteomes" id="UP000267606">
    <property type="component" value="Unassembled WGS sequence"/>
</dbReference>
<reference evidence="6" key="1">
    <citation type="submission" date="2016-06" db="UniProtKB">
        <authorList>
            <consortium name="WormBaseParasite"/>
        </authorList>
    </citation>
    <scope>IDENTIFICATION</scope>
</reference>